<evidence type="ECO:0000256" key="1">
    <source>
        <dbReference type="ARBA" id="ARBA00007689"/>
    </source>
</evidence>
<evidence type="ECO:0000313" key="4">
    <source>
        <dbReference type="Proteomes" id="UP000198575"/>
    </source>
</evidence>
<gene>
    <name evidence="3" type="ORF">SAMN05216289_12920</name>
</gene>
<dbReference type="AlphaFoldDB" id="A0A1I4ZUU9"/>
<organism evidence="3 4">
    <name type="scientific">Dokdonella immobilis</name>
    <dbReference type="NCBI Taxonomy" id="578942"/>
    <lineage>
        <taxon>Bacteria</taxon>
        <taxon>Pseudomonadati</taxon>
        <taxon>Pseudomonadota</taxon>
        <taxon>Gammaproteobacteria</taxon>
        <taxon>Lysobacterales</taxon>
        <taxon>Rhodanobacteraceae</taxon>
        <taxon>Dokdonella</taxon>
    </lineage>
</organism>
<keyword evidence="4" id="KW-1185">Reference proteome</keyword>
<proteinExistence type="inferred from homology"/>
<comment type="similarity">
    <text evidence="1">Belongs to the YciI family.</text>
</comment>
<name>A0A1I4ZUU9_9GAMM</name>
<dbReference type="InterPro" id="IPR011008">
    <property type="entry name" value="Dimeric_a/b-barrel"/>
</dbReference>
<dbReference type="EMBL" id="FOVF01000029">
    <property type="protein sequence ID" value="SFN53958.1"/>
    <property type="molecule type" value="Genomic_DNA"/>
</dbReference>
<protein>
    <submittedName>
        <fullName evidence="3">Uncharacterized conserved protein</fullName>
    </submittedName>
</protein>
<dbReference type="Pfam" id="PF03795">
    <property type="entry name" value="YCII"/>
    <property type="match status" value="1"/>
</dbReference>
<evidence type="ECO:0000259" key="2">
    <source>
        <dbReference type="Pfam" id="PF03795"/>
    </source>
</evidence>
<dbReference type="PANTHER" id="PTHR35174:SF4">
    <property type="entry name" value="BLL7163 PROTEIN"/>
    <property type="match status" value="1"/>
</dbReference>
<sequence length="133" mass="14472">MRFMMLMIPGGYDQAAPGTMPDPEAVRRMMAYNRELQHAGVLLGCDGLHPPSMGARIHFDEGQGRVVDGPFTEAREVLGGYWMIDVGSLAEAIEWARRCPAGANEVIEVRQVQELADFPPEVRAAVTDGGSPC</sequence>
<feature type="domain" description="YCII-related" evidence="2">
    <location>
        <begin position="1"/>
        <end position="114"/>
    </location>
</feature>
<dbReference type="SUPFAM" id="SSF54909">
    <property type="entry name" value="Dimeric alpha+beta barrel"/>
    <property type="match status" value="1"/>
</dbReference>
<dbReference type="OrthoDB" id="9807535at2"/>
<dbReference type="Proteomes" id="UP000198575">
    <property type="component" value="Unassembled WGS sequence"/>
</dbReference>
<dbReference type="InterPro" id="IPR005545">
    <property type="entry name" value="YCII"/>
</dbReference>
<dbReference type="Gene3D" id="3.30.70.1060">
    <property type="entry name" value="Dimeric alpha+beta barrel"/>
    <property type="match status" value="1"/>
</dbReference>
<dbReference type="STRING" id="578942.SAMN05216289_12920"/>
<accession>A0A1I4ZUU9</accession>
<dbReference type="PANTHER" id="PTHR35174">
    <property type="entry name" value="BLL7171 PROTEIN-RELATED"/>
    <property type="match status" value="1"/>
</dbReference>
<evidence type="ECO:0000313" key="3">
    <source>
        <dbReference type="EMBL" id="SFN53958.1"/>
    </source>
</evidence>
<reference evidence="3 4" key="1">
    <citation type="submission" date="2016-10" db="EMBL/GenBank/DDBJ databases">
        <authorList>
            <person name="de Groot N.N."/>
        </authorList>
    </citation>
    <scope>NUCLEOTIDE SEQUENCE [LARGE SCALE GENOMIC DNA]</scope>
    <source>
        <strain evidence="3 4">CGMCC 1.7659</strain>
    </source>
</reference>